<dbReference type="AlphaFoldDB" id="A0A4Z2G7Y7"/>
<dbReference type="Proteomes" id="UP000314294">
    <property type="component" value="Unassembled WGS sequence"/>
</dbReference>
<feature type="compositionally biased region" description="Polar residues" evidence="1">
    <location>
        <begin position="88"/>
        <end position="99"/>
    </location>
</feature>
<sequence>MWLEAVWHRGEILLAHAVDFTPLLTPATTHRALQRPHAKQNANALDASRSPRPRGLTSSQSSVVQWVQGLRLHASVLLGLRVALQPWGSGQNTSRSLAPSPQLPEH</sequence>
<organism evidence="2 3">
    <name type="scientific">Liparis tanakae</name>
    <name type="common">Tanaka's snailfish</name>
    <dbReference type="NCBI Taxonomy" id="230148"/>
    <lineage>
        <taxon>Eukaryota</taxon>
        <taxon>Metazoa</taxon>
        <taxon>Chordata</taxon>
        <taxon>Craniata</taxon>
        <taxon>Vertebrata</taxon>
        <taxon>Euteleostomi</taxon>
        <taxon>Actinopterygii</taxon>
        <taxon>Neopterygii</taxon>
        <taxon>Teleostei</taxon>
        <taxon>Neoteleostei</taxon>
        <taxon>Acanthomorphata</taxon>
        <taxon>Eupercaria</taxon>
        <taxon>Perciformes</taxon>
        <taxon>Cottioidei</taxon>
        <taxon>Cottales</taxon>
        <taxon>Liparidae</taxon>
        <taxon>Liparis</taxon>
    </lineage>
</organism>
<evidence type="ECO:0000313" key="2">
    <source>
        <dbReference type="EMBL" id="TNN49240.1"/>
    </source>
</evidence>
<protein>
    <submittedName>
        <fullName evidence="2">Uncharacterized protein</fullName>
    </submittedName>
</protein>
<proteinExistence type="predicted"/>
<evidence type="ECO:0000313" key="3">
    <source>
        <dbReference type="Proteomes" id="UP000314294"/>
    </source>
</evidence>
<feature type="region of interest" description="Disordered" evidence="1">
    <location>
        <begin position="30"/>
        <end position="58"/>
    </location>
</feature>
<accession>A0A4Z2G7Y7</accession>
<feature type="region of interest" description="Disordered" evidence="1">
    <location>
        <begin position="87"/>
        <end position="106"/>
    </location>
</feature>
<keyword evidence="3" id="KW-1185">Reference proteome</keyword>
<reference evidence="2 3" key="1">
    <citation type="submission" date="2019-03" db="EMBL/GenBank/DDBJ databases">
        <title>First draft genome of Liparis tanakae, snailfish: a comprehensive survey of snailfish specific genes.</title>
        <authorList>
            <person name="Kim W."/>
            <person name="Song I."/>
            <person name="Jeong J.-H."/>
            <person name="Kim D."/>
            <person name="Kim S."/>
            <person name="Ryu S."/>
            <person name="Song J.Y."/>
            <person name="Lee S.K."/>
        </authorList>
    </citation>
    <scope>NUCLEOTIDE SEQUENCE [LARGE SCALE GENOMIC DNA]</scope>
    <source>
        <tissue evidence="2">Muscle</tissue>
    </source>
</reference>
<evidence type="ECO:0000256" key="1">
    <source>
        <dbReference type="SAM" id="MobiDB-lite"/>
    </source>
</evidence>
<comment type="caution">
    <text evidence="2">The sequence shown here is derived from an EMBL/GenBank/DDBJ whole genome shotgun (WGS) entry which is preliminary data.</text>
</comment>
<name>A0A4Z2G7Y7_9TELE</name>
<gene>
    <name evidence="2" type="ORF">EYF80_040538</name>
</gene>
<dbReference type="EMBL" id="SRLO01000663">
    <property type="protein sequence ID" value="TNN49240.1"/>
    <property type="molecule type" value="Genomic_DNA"/>
</dbReference>